<dbReference type="InterPro" id="IPR010657">
    <property type="entry name" value="ImpA_N"/>
</dbReference>
<evidence type="ECO:0000256" key="1">
    <source>
        <dbReference type="SAM" id="MobiDB-lite"/>
    </source>
</evidence>
<gene>
    <name evidence="3" type="primary">tssA</name>
    <name evidence="3" type="ORF">EGK68_04705</name>
</gene>
<proteinExistence type="predicted"/>
<dbReference type="Pfam" id="PF16989">
    <property type="entry name" value="T6SS_VasJ"/>
    <property type="match status" value="1"/>
</dbReference>
<feature type="compositionally biased region" description="Polar residues" evidence="1">
    <location>
        <begin position="215"/>
        <end position="226"/>
    </location>
</feature>
<organism evidence="3 4">
    <name type="scientific">Enterobacter cloacae</name>
    <dbReference type="NCBI Taxonomy" id="550"/>
    <lineage>
        <taxon>Bacteria</taxon>
        <taxon>Pseudomonadati</taxon>
        <taxon>Pseudomonadota</taxon>
        <taxon>Gammaproteobacteria</taxon>
        <taxon>Enterobacterales</taxon>
        <taxon>Enterobacteriaceae</taxon>
        <taxon>Enterobacter</taxon>
        <taxon>Enterobacter cloacae complex</taxon>
    </lineage>
</organism>
<comment type="caution">
    <text evidence="3">The sequence shown here is derived from an EMBL/GenBank/DDBJ whole genome shotgun (WGS) entry which is preliminary data.</text>
</comment>
<dbReference type="AlphaFoldDB" id="A0A427KPU2"/>
<dbReference type="NCBIfam" id="TIGR03362">
    <property type="entry name" value="VI_chp_7"/>
    <property type="match status" value="1"/>
</dbReference>
<sequence>MATAETLLTLCLPDAVQRTALLAKSRESLSLWSPWLTPLPTGNGAGDDPTYEDDFQLMREEINKLSGTDTGVLCRLAESILTHQARDIRVVTWYVFARMQREGDAGLTDGILLLAAMLEQAGQHCHPQRSTARLAALDWLNSEKVLDTFSRWPDVTREETARTAAALCLLETALEQLPDAERPDFAGLLRRLETRLAGSGGLDTPVASSGPDGSGESTHSTPTSGTAVPETVAVKSEVELVRQLRVLSGWVVEQPQGWLAAHRMMKAARWDLVTQLPALDAAGRTRLLPPKADYRAQLKRLYLQQSWTELVEQVDVMFSEGGNRFWLDLQWYLWQGLSRAGGPWEHWAEYILSDLRLLLKRLPGLETLAWNDGSPLADEVTLNWIADKVNDDMPGFADAPAVANGGQTDDISALEVEAMEKGDRDGPEAALTWLQNRPDMASPRSRWLIRLLMARVAEQYGRNELALHLLGELTASAPQLTLSDWEPGLLFDVLARRLRLLRLKAGRSESDKARLTPEMDELLAGLISIDPARAMVLCG</sequence>
<name>A0A427KPU2_ENTCL</name>
<dbReference type="EMBL" id="RHWT01000004">
    <property type="protein sequence ID" value="RSB32723.1"/>
    <property type="molecule type" value="Genomic_DNA"/>
</dbReference>
<evidence type="ECO:0000259" key="2">
    <source>
        <dbReference type="Pfam" id="PF06812"/>
    </source>
</evidence>
<feature type="domain" description="ImpA N-terminal" evidence="2">
    <location>
        <begin position="36"/>
        <end position="141"/>
    </location>
</feature>
<reference evidence="3 4" key="1">
    <citation type="submission" date="2018-10" db="EMBL/GenBank/DDBJ databases">
        <title>Transmission dynamics of multidrug resistant bacteria on intensive care unit surfaces.</title>
        <authorList>
            <person name="D'Souza A.W."/>
            <person name="Potter R.F."/>
            <person name="Wallace M."/>
            <person name="Shupe A."/>
            <person name="Patel S."/>
            <person name="Sun S."/>
            <person name="Gul D."/>
            <person name="Kwon J.H."/>
            <person name="Andleeb S."/>
            <person name="Burnham C.-A.D."/>
            <person name="Dantas G."/>
        </authorList>
    </citation>
    <scope>NUCLEOTIDE SEQUENCE [LARGE SCALE GENOMIC DNA]</scope>
    <source>
        <strain evidence="3 4">EC_073</strain>
    </source>
</reference>
<dbReference type="Pfam" id="PF06812">
    <property type="entry name" value="ImpA_N"/>
    <property type="match status" value="1"/>
</dbReference>
<dbReference type="PANTHER" id="PTHR37024">
    <property type="entry name" value="TYPE VI SECRETION SYSTEM DUF2094 AND IMPA-RELATED DOMAIN PROTEIN"/>
    <property type="match status" value="1"/>
</dbReference>
<dbReference type="Proteomes" id="UP000275321">
    <property type="component" value="Unassembled WGS sequence"/>
</dbReference>
<dbReference type="PANTHER" id="PTHR37024:SF5">
    <property type="entry name" value="IMPA N-TERMINAL DOMAIN-CONTAINING PROTEIN"/>
    <property type="match status" value="1"/>
</dbReference>
<feature type="region of interest" description="Disordered" evidence="1">
    <location>
        <begin position="199"/>
        <end position="230"/>
    </location>
</feature>
<evidence type="ECO:0000313" key="3">
    <source>
        <dbReference type="EMBL" id="RSB32723.1"/>
    </source>
</evidence>
<protein>
    <submittedName>
        <fullName evidence="3">Type VI secretion system protein TssA</fullName>
    </submittedName>
</protein>
<accession>A0A427KPU2</accession>
<dbReference type="RefSeq" id="WP_125364743.1">
    <property type="nucleotide sequence ID" value="NZ_RHWT01000004.1"/>
</dbReference>
<evidence type="ECO:0000313" key="4">
    <source>
        <dbReference type="Proteomes" id="UP000275321"/>
    </source>
</evidence>
<dbReference type="InterPro" id="IPR017739">
    <property type="entry name" value="T6SS-assoc_VCA0119"/>
</dbReference>